<dbReference type="PANTHER" id="PTHR28018">
    <property type="entry name" value="RESPIRATORY SUPERCOMPLEX FACTOR 2, MITOCHONDRIAL"/>
    <property type="match status" value="1"/>
</dbReference>
<sequence length="251" mass="27525">MKIISKEEEQEHYNATVRGGLTGGALGLAAGSAAVWAASRRFAGFRHLTIQFRAFLAVSTGTFASIIGADNASRAYEISRNPARTYSDSSANLSSELEAQKSTSQRLKDWAITNRYGIVFGSWVASMGAAGAIVSRNRYLTGQQKLVQARMYAQGLTIAVLVASFAIEGADAAKGKGRWETVRVLDPNDPTHKHTIEKRIHHERYAGEDQWRDMVEAEEIKIKEREESAKKQQEKEAAKAPKNEKKAAPAS</sequence>
<name>A0A6G1HBP6_9PEZI</name>
<evidence type="ECO:0000256" key="3">
    <source>
        <dbReference type="ARBA" id="ARBA00022989"/>
    </source>
</evidence>
<accession>A0A6G1HBP6</accession>
<keyword evidence="3 6" id="KW-1133">Transmembrane helix</keyword>
<evidence type="ECO:0000256" key="2">
    <source>
        <dbReference type="ARBA" id="ARBA00022692"/>
    </source>
</evidence>
<dbReference type="GO" id="GO:0005739">
    <property type="term" value="C:mitochondrion"/>
    <property type="evidence" value="ECO:0007669"/>
    <property type="project" value="UniProtKB-SubCell"/>
</dbReference>
<evidence type="ECO:0000313" key="8">
    <source>
        <dbReference type="EMBL" id="KAF1990653.1"/>
    </source>
</evidence>
<dbReference type="InterPro" id="IPR040153">
    <property type="entry name" value="Rcf2"/>
</dbReference>
<reference evidence="8" key="1">
    <citation type="journal article" date="2020" name="Stud. Mycol.">
        <title>101 Dothideomycetes genomes: a test case for predicting lifestyles and emergence of pathogens.</title>
        <authorList>
            <person name="Haridas S."/>
            <person name="Albert R."/>
            <person name="Binder M."/>
            <person name="Bloem J."/>
            <person name="Labutti K."/>
            <person name="Salamov A."/>
            <person name="Andreopoulos B."/>
            <person name="Baker S."/>
            <person name="Barry K."/>
            <person name="Bills G."/>
            <person name="Bluhm B."/>
            <person name="Cannon C."/>
            <person name="Castanera R."/>
            <person name="Culley D."/>
            <person name="Daum C."/>
            <person name="Ezra D."/>
            <person name="Gonzalez J."/>
            <person name="Henrissat B."/>
            <person name="Kuo A."/>
            <person name="Liang C."/>
            <person name="Lipzen A."/>
            <person name="Lutzoni F."/>
            <person name="Magnuson J."/>
            <person name="Mondo S."/>
            <person name="Nolan M."/>
            <person name="Ohm R."/>
            <person name="Pangilinan J."/>
            <person name="Park H.-J."/>
            <person name="Ramirez L."/>
            <person name="Alfaro M."/>
            <person name="Sun H."/>
            <person name="Tritt A."/>
            <person name="Yoshinaga Y."/>
            <person name="Zwiers L.-H."/>
            <person name="Turgeon B."/>
            <person name="Goodwin S."/>
            <person name="Spatafora J."/>
            <person name="Crous P."/>
            <person name="Grigoriev I."/>
        </authorList>
    </citation>
    <scope>NUCLEOTIDE SEQUENCE</scope>
    <source>
        <strain evidence="8">CBS 113979</strain>
    </source>
</reference>
<dbReference type="Proteomes" id="UP000800041">
    <property type="component" value="Unassembled WGS sequence"/>
</dbReference>
<evidence type="ECO:0000256" key="4">
    <source>
        <dbReference type="ARBA" id="ARBA00023136"/>
    </source>
</evidence>
<evidence type="ECO:0000313" key="9">
    <source>
        <dbReference type="Proteomes" id="UP000800041"/>
    </source>
</evidence>
<dbReference type="PANTHER" id="PTHR28018:SF3">
    <property type="entry name" value="RESPIRATORY SUPERCOMPLEX FACTOR 2, MITOCHONDRIAL"/>
    <property type="match status" value="1"/>
</dbReference>
<evidence type="ECO:0000256" key="5">
    <source>
        <dbReference type="SAM" id="MobiDB-lite"/>
    </source>
</evidence>
<dbReference type="EMBL" id="ML977141">
    <property type="protein sequence ID" value="KAF1990653.1"/>
    <property type="molecule type" value="Genomic_DNA"/>
</dbReference>
<dbReference type="AlphaFoldDB" id="A0A6G1HBP6"/>
<keyword evidence="9" id="KW-1185">Reference proteome</keyword>
<feature type="transmembrane region" description="Helical" evidence="6">
    <location>
        <begin position="116"/>
        <end position="135"/>
    </location>
</feature>
<feature type="domain" description="HIG1" evidence="7">
    <location>
        <begin position="88"/>
        <end position="179"/>
    </location>
</feature>
<dbReference type="Pfam" id="PF04588">
    <property type="entry name" value="HIG_1_N"/>
    <property type="match status" value="1"/>
</dbReference>
<organism evidence="8 9">
    <name type="scientific">Aulographum hederae CBS 113979</name>
    <dbReference type="NCBI Taxonomy" id="1176131"/>
    <lineage>
        <taxon>Eukaryota</taxon>
        <taxon>Fungi</taxon>
        <taxon>Dikarya</taxon>
        <taxon>Ascomycota</taxon>
        <taxon>Pezizomycotina</taxon>
        <taxon>Dothideomycetes</taxon>
        <taxon>Pleosporomycetidae</taxon>
        <taxon>Aulographales</taxon>
        <taxon>Aulographaceae</taxon>
    </lineage>
</organism>
<evidence type="ECO:0000259" key="7">
    <source>
        <dbReference type="PROSITE" id="PS51503"/>
    </source>
</evidence>
<dbReference type="PROSITE" id="PS51503">
    <property type="entry name" value="HIG1"/>
    <property type="match status" value="1"/>
</dbReference>
<dbReference type="GO" id="GO:0033617">
    <property type="term" value="P:mitochondrial respiratory chain complex IV assembly"/>
    <property type="evidence" value="ECO:0007669"/>
    <property type="project" value="TreeGrafter"/>
</dbReference>
<feature type="region of interest" description="Disordered" evidence="5">
    <location>
        <begin position="223"/>
        <end position="251"/>
    </location>
</feature>
<dbReference type="OrthoDB" id="1915122at2759"/>
<feature type="transmembrane region" description="Helical" evidence="6">
    <location>
        <begin position="20"/>
        <end position="38"/>
    </location>
</feature>
<keyword evidence="4 6" id="KW-0472">Membrane</keyword>
<gene>
    <name evidence="8" type="ORF">K402DRAFT_389575</name>
</gene>
<dbReference type="InterPro" id="IPR007667">
    <property type="entry name" value="Hypoxia_induced_domain"/>
</dbReference>
<evidence type="ECO:0000256" key="6">
    <source>
        <dbReference type="SAM" id="Phobius"/>
    </source>
</evidence>
<proteinExistence type="predicted"/>
<protein>
    <recommendedName>
        <fullName evidence="7">HIG1 domain-containing protein</fullName>
    </recommendedName>
</protein>
<keyword evidence="2 6" id="KW-0812">Transmembrane</keyword>
<evidence type="ECO:0000256" key="1">
    <source>
        <dbReference type="ARBA" id="ARBA00004173"/>
    </source>
</evidence>
<comment type="subcellular location">
    <subcellularLocation>
        <location evidence="1">Mitochondrion</location>
    </subcellularLocation>
</comment>